<reference evidence="1" key="1">
    <citation type="submission" date="2014-11" db="EMBL/GenBank/DDBJ databases">
        <authorList>
            <person name="Amaro Gonzalez C."/>
        </authorList>
    </citation>
    <scope>NUCLEOTIDE SEQUENCE</scope>
</reference>
<dbReference type="AlphaFoldDB" id="A0A0E9VP46"/>
<proteinExistence type="predicted"/>
<organism evidence="1">
    <name type="scientific">Anguilla anguilla</name>
    <name type="common">European freshwater eel</name>
    <name type="synonym">Muraena anguilla</name>
    <dbReference type="NCBI Taxonomy" id="7936"/>
    <lineage>
        <taxon>Eukaryota</taxon>
        <taxon>Metazoa</taxon>
        <taxon>Chordata</taxon>
        <taxon>Craniata</taxon>
        <taxon>Vertebrata</taxon>
        <taxon>Euteleostomi</taxon>
        <taxon>Actinopterygii</taxon>
        <taxon>Neopterygii</taxon>
        <taxon>Teleostei</taxon>
        <taxon>Anguilliformes</taxon>
        <taxon>Anguillidae</taxon>
        <taxon>Anguilla</taxon>
    </lineage>
</organism>
<name>A0A0E9VP46_ANGAN</name>
<protein>
    <submittedName>
        <fullName evidence="1">Uncharacterized protein</fullName>
    </submittedName>
</protein>
<accession>A0A0E9VP46</accession>
<reference evidence="1" key="2">
    <citation type="journal article" date="2015" name="Fish Shellfish Immunol.">
        <title>Early steps in the European eel (Anguilla anguilla)-Vibrio vulnificus interaction in the gills: Role of the RtxA13 toxin.</title>
        <authorList>
            <person name="Callol A."/>
            <person name="Pajuelo D."/>
            <person name="Ebbesson L."/>
            <person name="Teles M."/>
            <person name="MacKenzie S."/>
            <person name="Amaro C."/>
        </authorList>
    </citation>
    <scope>NUCLEOTIDE SEQUENCE</scope>
</reference>
<evidence type="ECO:0000313" key="1">
    <source>
        <dbReference type="EMBL" id="JAH79786.1"/>
    </source>
</evidence>
<dbReference type="EMBL" id="GBXM01028791">
    <property type="protein sequence ID" value="JAH79786.1"/>
    <property type="molecule type" value="Transcribed_RNA"/>
</dbReference>
<sequence length="17" mass="1986">MFFLRRPIVSSQSDGVF</sequence>